<feature type="compositionally biased region" description="Basic residues" evidence="1">
    <location>
        <begin position="548"/>
        <end position="558"/>
    </location>
</feature>
<dbReference type="SUPFAM" id="SSF52540">
    <property type="entry name" value="P-loop containing nucleoside triphosphate hydrolases"/>
    <property type="match status" value="1"/>
</dbReference>
<dbReference type="EMBL" id="SMOD01000055">
    <property type="protein sequence ID" value="TDG02680.1"/>
    <property type="molecule type" value="Genomic_DNA"/>
</dbReference>
<dbReference type="Gene3D" id="3.40.50.300">
    <property type="entry name" value="P-loop containing nucleotide triphosphate hydrolases"/>
    <property type="match status" value="1"/>
</dbReference>
<evidence type="ECO:0000256" key="1">
    <source>
        <dbReference type="SAM" id="MobiDB-lite"/>
    </source>
</evidence>
<dbReference type="GO" id="GO:0016887">
    <property type="term" value="F:ATP hydrolysis activity"/>
    <property type="evidence" value="ECO:0007669"/>
    <property type="project" value="InterPro"/>
</dbReference>
<dbReference type="InterPro" id="IPR027417">
    <property type="entry name" value="P-loop_NTPase"/>
</dbReference>
<dbReference type="GO" id="GO:0005524">
    <property type="term" value="F:ATP binding"/>
    <property type="evidence" value="ECO:0007669"/>
    <property type="project" value="UniProtKB-KW"/>
</dbReference>
<keyword evidence="3" id="KW-0547">Nucleotide-binding</keyword>
<proteinExistence type="predicted"/>
<name>A0A4R5L2A2_9BURK</name>
<organism evidence="3 4">
    <name type="scientific">Paraburkholderia guartelaensis</name>
    <dbReference type="NCBI Taxonomy" id="2546446"/>
    <lineage>
        <taxon>Bacteria</taxon>
        <taxon>Pseudomonadati</taxon>
        <taxon>Pseudomonadota</taxon>
        <taxon>Betaproteobacteria</taxon>
        <taxon>Burkholderiales</taxon>
        <taxon>Burkholderiaceae</taxon>
        <taxon>Paraburkholderia</taxon>
    </lineage>
</organism>
<comment type="caution">
    <text evidence="3">The sequence shown here is derived from an EMBL/GenBank/DDBJ whole genome shotgun (WGS) entry which is preliminary data.</text>
</comment>
<feature type="domain" description="ORC1/DEAH AAA+ ATPase" evidence="2">
    <location>
        <begin position="154"/>
        <end position="301"/>
    </location>
</feature>
<reference evidence="3 4" key="1">
    <citation type="submission" date="2019-03" db="EMBL/GenBank/DDBJ databases">
        <title>Paraburkholderia sp. isolated from native Mimosa gymnas in Guartela State Park, Brazil.</title>
        <authorList>
            <person name="Paulitsch F."/>
            <person name="Hungria M."/>
            <person name="Delamuta J.R.M."/>
            <person name="Ribeiro R.A."/>
            <person name="Dall'Agnol R."/>
            <person name="Silva J.S.B."/>
        </authorList>
    </citation>
    <scope>NUCLEOTIDE SEQUENCE [LARGE SCALE GENOMIC DNA]</scope>
    <source>
        <strain evidence="3 4">CNPSo 3008</strain>
    </source>
</reference>
<keyword evidence="3" id="KW-0067">ATP-binding</keyword>
<feature type="compositionally biased region" description="Basic and acidic residues" evidence="1">
    <location>
        <begin position="515"/>
        <end position="526"/>
    </location>
</feature>
<protein>
    <submittedName>
        <fullName evidence="3">ATP-binding protein</fullName>
    </submittedName>
</protein>
<gene>
    <name evidence="3" type="ORF">E1N52_38410</name>
</gene>
<sequence length="558" mass="62468">MGSPRSKKQLDLQEIPLNVPGDPILGRCDMAIEAIYRPSNTELQEYADNPLILALPEFRRQEILDSMTKGFKLGFTAQSRSWRKEMRLLALARIDRVWVLLPIHIQLVDWFHIALRSRYVHFQTTETIKRIMQSTYASIQRGRYKVFSAPRSSHSECMPVLAISGVGKTTAVKMVLSTLPMIITHKSYKGEWLGVQQAVWVFVTCPHNGSVRSLLLGILGWFDLYIGTRYVAEVGDQAVSSMLVEKVIMVLSIHYTGILVIDEIHNSLKSANRTDLIDFLTNIFNASCCNFVVIGSPEVEKELKRFQTRRRVGSAGVAKLAPLRDGPDWKSVSDAIMEQDFQRRACKDKEGVRKQLLRRSAGMPAIAKLVWKLTQYEGIFIEDAKGVEGIALGEVTVELLDTAADRGLGLVEGMLEAIAKSDYRKIAELTGAAEDAVGAYLESMPVDSEQRRAIEESQIRVEKFIGTVTYLIDLGVRRIDAERLAETVIAENPNLDANATVRRAIFLMEKGVDEALRTQPDDEHQKSSSGARPNPSRRSDAQSDGARGRKKPRQKSGR</sequence>
<dbReference type="RefSeq" id="WP_133189778.1">
    <property type="nucleotide sequence ID" value="NZ_SMOD01000055.1"/>
</dbReference>
<evidence type="ECO:0000259" key="2">
    <source>
        <dbReference type="Pfam" id="PF13401"/>
    </source>
</evidence>
<dbReference type="Proteomes" id="UP000295606">
    <property type="component" value="Unassembled WGS sequence"/>
</dbReference>
<dbReference type="InterPro" id="IPR049945">
    <property type="entry name" value="AAA_22"/>
</dbReference>
<evidence type="ECO:0000313" key="3">
    <source>
        <dbReference type="EMBL" id="TDG02680.1"/>
    </source>
</evidence>
<accession>A0A4R5L2A2</accession>
<dbReference type="AlphaFoldDB" id="A0A4R5L2A2"/>
<feature type="region of interest" description="Disordered" evidence="1">
    <location>
        <begin position="515"/>
        <end position="558"/>
    </location>
</feature>
<evidence type="ECO:0000313" key="4">
    <source>
        <dbReference type="Proteomes" id="UP000295606"/>
    </source>
</evidence>
<dbReference type="Pfam" id="PF13401">
    <property type="entry name" value="AAA_22"/>
    <property type="match status" value="1"/>
</dbReference>
<dbReference type="OrthoDB" id="5593847at2"/>